<dbReference type="InterPro" id="IPR009594">
    <property type="entry name" value="Tscrpt_reg_HTH_AraC_N"/>
</dbReference>
<gene>
    <name evidence="6" type="ORF">FHT02_004211</name>
</gene>
<keyword evidence="7" id="KW-1185">Reference proteome</keyword>
<evidence type="ECO:0000256" key="4">
    <source>
        <dbReference type="SAM" id="MobiDB-lite"/>
    </source>
</evidence>
<keyword evidence="3" id="KW-0804">Transcription</keyword>
<keyword evidence="1" id="KW-0805">Transcription regulation</keyword>
<dbReference type="Pfam" id="PF06719">
    <property type="entry name" value="AraC_N"/>
    <property type="match status" value="1"/>
</dbReference>
<dbReference type="InterPro" id="IPR009057">
    <property type="entry name" value="Homeodomain-like_sf"/>
</dbReference>
<dbReference type="RefSeq" id="WP_246352596.1">
    <property type="nucleotide sequence ID" value="NZ_JACIJF010000032.1"/>
</dbReference>
<accession>A0A840YTB0</accession>
<evidence type="ECO:0000259" key="5">
    <source>
        <dbReference type="PROSITE" id="PS01124"/>
    </source>
</evidence>
<evidence type="ECO:0000256" key="1">
    <source>
        <dbReference type="ARBA" id="ARBA00023015"/>
    </source>
</evidence>
<dbReference type="PANTHER" id="PTHR43436">
    <property type="entry name" value="ARAC-FAMILY TRANSCRIPTIONAL REGULATOR"/>
    <property type="match status" value="1"/>
</dbReference>
<dbReference type="EMBL" id="JACIJF010000032">
    <property type="protein sequence ID" value="MBB5712949.1"/>
    <property type="molecule type" value="Genomic_DNA"/>
</dbReference>
<dbReference type="Pfam" id="PF12833">
    <property type="entry name" value="HTH_18"/>
    <property type="match status" value="1"/>
</dbReference>
<dbReference type="SUPFAM" id="SSF46689">
    <property type="entry name" value="Homeodomain-like"/>
    <property type="match status" value="2"/>
</dbReference>
<dbReference type="AlphaFoldDB" id="A0A840YTB0"/>
<feature type="compositionally biased region" description="Polar residues" evidence="4">
    <location>
        <begin position="21"/>
        <end position="35"/>
    </location>
</feature>
<dbReference type="Gene3D" id="1.10.10.60">
    <property type="entry name" value="Homeodomain-like"/>
    <property type="match status" value="2"/>
</dbReference>
<protein>
    <submittedName>
        <fullName evidence="6">AraC-like DNA-binding protein</fullName>
    </submittedName>
</protein>
<dbReference type="InterPro" id="IPR018062">
    <property type="entry name" value="HTH_AraC-typ_CS"/>
</dbReference>
<keyword evidence="2 6" id="KW-0238">DNA-binding</keyword>
<dbReference type="Proteomes" id="UP000527143">
    <property type="component" value="Unassembled WGS sequence"/>
</dbReference>
<evidence type="ECO:0000313" key="7">
    <source>
        <dbReference type="Proteomes" id="UP000527143"/>
    </source>
</evidence>
<dbReference type="PROSITE" id="PS01124">
    <property type="entry name" value="HTH_ARAC_FAMILY_2"/>
    <property type="match status" value="1"/>
</dbReference>
<dbReference type="SMART" id="SM00342">
    <property type="entry name" value="HTH_ARAC"/>
    <property type="match status" value="1"/>
</dbReference>
<dbReference type="PANTHER" id="PTHR43436:SF1">
    <property type="entry name" value="TRANSCRIPTIONAL REGULATORY PROTEIN"/>
    <property type="match status" value="1"/>
</dbReference>
<organism evidence="6 7">
    <name type="scientific">Sphingomonas xinjiangensis</name>
    <dbReference type="NCBI Taxonomy" id="643568"/>
    <lineage>
        <taxon>Bacteria</taxon>
        <taxon>Pseudomonadati</taxon>
        <taxon>Pseudomonadota</taxon>
        <taxon>Alphaproteobacteria</taxon>
        <taxon>Sphingomonadales</taxon>
        <taxon>Sphingomonadaceae</taxon>
        <taxon>Sphingomonas</taxon>
    </lineage>
</organism>
<dbReference type="InterPro" id="IPR018060">
    <property type="entry name" value="HTH_AraC"/>
</dbReference>
<feature type="domain" description="HTH araC/xylS-type" evidence="5">
    <location>
        <begin position="230"/>
        <end position="328"/>
    </location>
</feature>
<name>A0A840YTB0_9SPHN</name>
<dbReference type="GO" id="GO:0003700">
    <property type="term" value="F:DNA-binding transcription factor activity"/>
    <property type="evidence" value="ECO:0007669"/>
    <property type="project" value="InterPro"/>
</dbReference>
<sequence>MDRMPDTAKILPFSADERSSIAMNSPSPGLQSSGEGRTPPALFDAAQEFLRSRGGGQGHFQTPMTGVHIMRCYQEIPQMRRIYRPSLCVVLKGAKQILFGETTLIYKEMECLVVSVELPASGRMIGASPENPYLGMSIDFDVAMLKEVMQQLANPPRPAPASGPCVFVGQVDVPLTECVLRLTRMAMTPDAAQILYSSVMREICYWLLTGPYGAEIAKLTLPDSHTDRVANAIYYLRDNFAQTLRVEQLAEVARMSLSSFHQHFRAMTSMTPVQYQKQLRLLEARRLMVANAANVSEAAYQVGYESASQFSREYSRNFGVAPKQDVMNYKALVARGAR</sequence>
<evidence type="ECO:0000313" key="6">
    <source>
        <dbReference type="EMBL" id="MBB5712949.1"/>
    </source>
</evidence>
<dbReference type="GO" id="GO:0043565">
    <property type="term" value="F:sequence-specific DNA binding"/>
    <property type="evidence" value="ECO:0007669"/>
    <property type="project" value="InterPro"/>
</dbReference>
<reference evidence="6 7" key="1">
    <citation type="submission" date="2020-08" db="EMBL/GenBank/DDBJ databases">
        <title>Genomic Encyclopedia of Type Strains, Phase IV (KMG-IV): sequencing the most valuable type-strain genomes for metagenomic binning, comparative biology and taxonomic classification.</title>
        <authorList>
            <person name="Goeker M."/>
        </authorList>
    </citation>
    <scope>NUCLEOTIDE SEQUENCE [LARGE SCALE GENOMIC DNA]</scope>
    <source>
        <strain evidence="6 7">DSM 26736</strain>
    </source>
</reference>
<feature type="region of interest" description="Disordered" evidence="4">
    <location>
        <begin position="18"/>
        <end position="38"/>
    </location>
</feature>
<evidence type="ECO:0000256" key="3">
    <source>
        <dbReference type="ARBA" id="ARBA00023163"/>
    </source>
</evidence>
<proteinExistence type="predicted"/>
<comment type="caution">
    <text evidence="6">The sequence shown here is derived from an EMBL/GenBank/DDBJ whole genome shotgun (WGS) entry which is preliminary data.</text>
</comment>
<evidence type="ECO:0000256" key="2">
    <source>
        <dbReference type="ARBA" id="ARBA00023125"/>
    </source>
</evidence>
<dbReference type="PROSITE" id="PS00041">
    <property type="entry name" value="HTH_ARAC_FAMILY_1"/>
    <property type="match status" value="1"/>
</dbReference>